<evidence type="ECO:0000313" key="4">
    <source>
        <dbReference type="Proteomes" id="UP000607197"/>
    </source>
</evidence>
<protein>
    <recommendedName>
        <fullName evidence="5">Sugar-specific transcriptional regulator TrmB</fullName>
    </recommendedName>
</protein>
<dbReference type="Gene3D" id="1.10.10.10">
    <property type="entry name" value="Winged helix-like DNA-binding domain superfamily/Winged helix DNA-binding domain"/>
    <property type="match status" value="1"/>
</dbReference>
<evidence type="ECO:0000259" key="2">
    <source>
        <dbReference type="Pfam" id="PF24217"/>
    </source>
</evidence>
<accession>A0A830FP76</accession>
<dbReference type="InterPro" id="IPR036390">
    <property type="entry name" value="WH_DNA-bd_sf"/>
</dbReference>
<dbReference type="Pfam" id="PF01978">
    <property type="entry name" value="TrmB"/>
    <property type="match status" value="1"/>
</dbReference>
<dbReference type="InterPro" id="IPR036388">
    <property type="entry name" value="WH-like_DNA-bd_sf"/>
</dbReference>
<dbReference type="RefSeq" id="WP_188979580.1">
    <property type="nucleotide sequence ID" value="NZ_BMPG01000003.1"/>
</dbReference>
<dbReference type="OrthoDB" id="202962at2157"/>
<dbReference type="InterPro" id="IPR051797">
    <property type="entry name" value="TrmB-like"/>
</dbReference>
<sequence>MTELTELGLSSYEERVYRTLLVSGSTTAAALSDASGVPRGRIYDVLNDLETRQLVHAKSTEPTRYTAVEPDAAVSTLLAERTAELQREWVRYCEVASAVRSNLLPTRPVEGNIWLGSLGSEEMQVALREHMRTATSSVQAVVGPPYEKAPWETLEREVDAFFAGAESDVCVSLLLSEQVLDTIPDSFFERFDVRDGIRIRILSGLELSFDVVDSATATIDIPHPWMDADRLGVVAVQDNTVLDELERHFQTLWGDAVPLPETK</sequence>
<evidence type="ECO:0000313" key="3">
    <source>
        <dbReference type="EMBL" id="GGL66768.1"/>
    </source>
</evidence>
<reference evidence="3" key="1">
    <citation type="journal article" date="2014" name="Int. J. Syst. Evol. Microbiol.">
        <title>Complete genome sequence of Corynebacterium casei LMG S-19264T (=DSM 44701T), isolated from a smear-ripened cheese.</title>
        <authorList>
            <consortium name="US DOE Joint Genome Institute (JGI-PGF)"/>
            <person name="Walter F."/>
            <person name="Albersmeier A."/>
            <person name="Kalinowski J."/>
            <person name="Ruckert C."/>
        </authorList>
    </citation>
    <scope>NUCLEOTIDE SEQUENCE</scope>
    <source>
        <strain evidence="3">JCM 19596</strain>
    </source>
</reference>
<dbReference type="Proteomes" id="UP000607197">
    <property type="component" value="Unassembled WGS sequence"/>
</dbReference>
<dbReference type="InterPro" id="IPR055859">
    <property type="entry name" value="DUF7436"/>
</dbReference>
<comment type="caution">
    <text evidence="3">The sequence shown here is derived from an EMBL/GenBank/DDBJ whole genome shotgun (WGS) entry which is preliminary data.</text>
</comment>
<dbReference type="SUPFAM" id="SSF46785">
    <property type="entry name" value="Winged helix' DNA-binding domain"/>
    <property type="match status" value="1"/>
</dbReference>
<reference evidence="3" key="2">
    <citation type="submission" date="2020-09" db="EMBL/GenBank/DDBJ databases">
        <authorList>
            <person name="Sun Q."/>
            <person name="Ohkuma M."/>
        </authorList>
    </citation>
    <scope>NUCLEOTIDE SEQUENCE</scope>
    <source>
        <strain evidence="3">JCM 19596</strain>
    </source>
</reference>
<dbReference type="PANTHER" id="PTHR34293:SF1">
    <property type="entry name" value="HTH-TYPE TRANSCRIPTIONAL REGULATOR TRMBL2"/>
    <property type="match status" value="1"/>
</dbReference>
<dbReference type="PANTHER" id="PTHR34293">
    <property type="entry name" value="HTH-TYPE TRANSCRIPTIONAL REGULATOR TRMBL2"/>
    <property type="match status" value="1"/>
</dbReference>
<keyword evidence="4" id="KW-1185">Reference proteome</keyword>
<dbReference type="InterPro" id="IPR002831">
    <property type="entry name" value="Tscrpt_reg_TrmB_N"/>
</dbReference>
<organism evidence="3 4">
    <name type="scientific">Halocalculus aciditolerans</name>
    <dbReference type="NCBI Taxonomy" id="1383812"/>
    <lineage>
        <taxon>Archaea</taxon>
        <taxon>Methanobacteriati</taxon>
        <taxon>Methanobacteriota</taxon>
        <taxon>Stenosarchaea group</taxon>
        <taxon>Halobacteria</taxon>
        <taxon>Halobacteriales</taxon>
        <taxon>Halobacteriaceae</taxon>
        <taxon>Halocalculus</taxon>
    </lineage>
</organism>
<evidence type="ECO:0008006" key="5">
    <source>
        <dbReference type="Google" id="ProtNLM"/>
    </source>
</evidence>
<feature type="domain" description="Transcription regulator TrmB N-terminal" evidence="1">
    <location>
        <begin position="4"/>
        <end position="70"/>
    </location>
</feature>
<dbReference type="EMBL" id="BMPG01000003">
    <property type="protein sequence ID" value="GGL66768.1"/>
    <property type="molecule type" value="Genomic_DNA"/>
</dbReference>
<name>A0A830FP76_9EURY</name>
<evidence type="ECO:0000259" key="1">
    <source>
        <dbReference type="Pfam" id="PF01978"/>
    </source>
</evidence>
<proteinExistence type="predicted"/>
<dbReference type="AlphaFoldDB" id="A0A830FP76"/>
<dbReference type="Pfam" id="PF24217">
    <property type="entry name" value="DUF7436"/>
    <property type="match status" value="1"/>
</dbReference>
<feature type="domain" description="DUF7436" evidence="2">
    <location>
        <begin position="108"/>
        <end position="259"/>
    </location>
</feature>
<gene>
    <name evidence="3" type="ORF">GCM10009039_25930</name>
</gene>